<evidence type="ECO:0000313" key="4">
    <source>
        <dbReference type="EMBL" id="GAO97921.1"/>
    </source>
</evidence>
<accession>A0A0K8MBN4</accession>
<dbReference type="PROSITE" id="PS50914">
    <property type="entry name" value="BON"/>
    <property type="match status" value="2"/>
</dbReference>
<dbReference type="PROSITE" id="PS51257">
    <property type="entry name" value="PROKAR_LIPOPROTEIN"/>
    <property type="match status" value="1"/>
</dbReference>
<comment type="caution">
    <text evidence="4">The sequence shown here is derived from an EMBL/GenBank/DDBJ whole genome shotgun (WGS) entry which is preliminary data.</text>
</comment>
<feature type="compositionally biased region" description="Low complexity" evidence="1">
    <location>
        <begin position="205"/>
        <end position="219"/>
    </location>
</feature>
<reference evidence="4 5" key="1">
    <citation type="submission" date="2015-03" db="EMBL/GenBank/DDBJ databases">
        <title>Caedibacter varicaedens, whole genome shotgun sequence.</title>
        <authorList>
            <person name="Suzuki H."/>
            <person name="Dapper A.L."/>
            <person name="Gibson A.K."/>
            <person name="Jackson C."/>
            <person name="Lee H."/>
            <person name="Pejaver V.R."/>
            <person name="Doak T."/>
            <person name="Lynch M."/>
        </authorList>
    </citation>
    <scope>NUCLEOTIDE SEQUENCE [LARGE SCALE GENOMIC DNA]</scope>
</reference>
<name>A0A0K8MBN4_9PROT</name>
<feature type="signal peptide" evidence="2">
    <location>
        <begin position="1"/>
        <end position="20"/>
    </location>
</feature>
<keyword evidence="2" id="KW-0732">Signal</keyword>
<feature type="domain" description="BON" evidence="3">
    <location>
        <begin position="46"/>
        <end position="114"/>
    </location>
</feature>
<keyword evidence="5" id="KW-1185">Reference proteome</keyword>
<feature type="chain" id="PRO_5005512679" evidence="2">
    <location>
        <begin position="21"/>
        <end position="261"/>
    </location>
</feature>
<dbReference type="PANTHER" id="PTHR34606">
    <property type="entry name" value="BON DOMAIN-CONTAINING PROTEIN"/>
    <property type="match status" value="1"/>
</dbReference>
<dbReference type="EMBL" id="BBVC01000020">
    <property type="protein sequence ID" value="GAO97921.1"/>
    <property type="molecule type" value="Genomic_DNA"/>
</dbReference>
<gene>
    <name evidence="4" type="primary">osmY_1</name>
    <name evidence="4" type="ORF">Cva_00562</name>
</gene>
<dbReference type="STRING" id="1629334.Cva_00562"/>
<dbReference type="PANTHER" id="PTHR34606:SF15">
    <property type="entry name" value="BON DOMAIN-CONTAINING PROTEIN"/>
    <property type="match status" value="1"/>
</dbReference>
<protein>
    <submittedName>
        <fullName evidence="4">Osmotically-inducible protein Y</fullName>
    </submittedName>
</protein>
<dbReference type="InterPro" id="IPR051686">
    <property type="entry name" value="Lipoprotein_DolP"/>
</dbReference>
<evidence type="ECO:0000259" key="3">
    <source>
        <dbReference type="PROSITE" id="PS50914"/>
    </source>
</evidence>
<dbReference type="Proteomes" id="UP000036771">
    <property type="component" value="Unassembled WGS sequence"/>
</dbReference>
<dbReference type="AlphaFoldDB" id="A0A0K8MBN4"/>
<evidence type="ECO:0000256" key="1">
    <source>
        <dbReference type="SAM" id="MobiDB-lite"/>
    </source>
</evidence>
<sequence precursor="true">MKHMMSISALGSLIALSGCAPVLFMGGAVTVATSASEERGFQGAFSDTEIKTKIQFQWHQHKPELVNKIDVVVHQGRVLLTGIVDKPQSQIEAIRLAWKVHGIKEIIDETTIGEGESFTDYVKDSWISTQLKSGLLGDDDIRSLNYNIQTIGGIIYLMGIAQSKQELDKVIDHARHINGVKKVTSYVTIKSQENMAPQQTPASDPTGNQPPQNGNNTFPSSDSPVEQIPLTDQPIRTEAPAANDMIESQPLDAPNTGSSFQ</sequence>
<evidence type="ECO:0000313" key="5">
    <source>
        <dbReference type="Proteomes" id="UP000036771"/>
    </source>
</evidence>
<dbReference type="Pfam" id="PF04972">
    <property type="entry name" value="BON"/>
    <property type="match status" value="2"/>
</dbReference>
<feature type="compositionally biased region" description="Polar residues" evidence="1">
    <location>
        <begin position="194"/>
        <end position="203"/>
    </location>
</feature>
<dbReference type="Gene3D" id="3.30.1340.30">
    <property type="match status" value="1"/>
</dbReference>
<feature type="region of interest" description="Disordered" evidence="1">
    <location>
        <begin position="194"/>
        <end position="261"/>
    </location>
</feature>
<proteinExistence type="predicted"/>
<dbReference type="InterPro" id="IPR007055">
    <property type="entry name" value="BON_dom"/>
</dbReference>
<feature type="domain" description="BON" evidence="3">
    <location>
        <begin position="123"/>
        <end position="191"/>
    </location>
</feature>
<organism evidence="4 5">
    <name type="scientific">Caedimonas varicaedens</name>
    <dbReference type="NCBI Taxonomy" id="1629334"/>
    <lineage>
        <taxon>Bacteria</taxon>
        <taxon>Pseudomonadati</taxon>
        <taxon>Pseudomonadota</taxon>
        <taxon>Alphaproteobacteria</taxon>
        <taxon>Holosporales</taxon>
        <taxon>Caedimonadaceae</taxon>
        <taxon>Caedimonas</taxon>
    </lineage>
</organism>
<evidence type="ECO:0000256" key="2">
    <source>
        <dbReference type="SAM" id="SignalP"/>
    </source>
</evidence>
<dbReference type="OrthoDB" id="8479706at2"/>